<organism evidence="2 3">
    <name type="scientific">Leptothoe kymatousa TAU-MAC 1615</name>
    <dbReference type="NCBI Taxonomy" id="2364775"/>
    <lineage>
        <taxon>Bacteria</taxon>
        <taxon>Bacillati</taxon>
        <taxon>Cyanobacteriota</taxon>
        <taxon>Cyanophyceae</taxon>
        <taxon>Nodosilineales</taxon>
        <taxon>Cymatolegaceae</taxon>
        <taxon>Leptothoe</taxon>
        <taxon>Leptothoe kymatousa</taxon>
    </lineage>
</organism>
<dbReference type="InterPro" id="IPR012334">
    <property type="entry name" value="Pectin_lyas_fold"/>
</dbReference>
<sequence>MPARAQVIEDNTVGTVVSGSGPLIITGGTQQLTTLFHSFSEFSPNANNVTFALDGTQAAVDTVIGRVTGNNGSFIDGQLSLTGGNAPDLFLLNPNGMVFGPDATLALPASFVATTAESVLFEGGLRFSANTAVAAPLLTLSTPVGLQFGNTAAPMHFENVEFAVDAGQAMSLVGGAVTMDRSGLTAPGGRLQVAGLAANSTLSLDADGTFQNDNVDIIGARGFRNVLIEESSFNVSGTTNGSISLMGNDTTLSNVSLIANGDLGAAGSIDVKAAGALTLNNNTALSSIAMDEGDTGTISLMGGTVEISSGFVLNETRGAGNAGGVDITANTFSLDNNAAIRGESASLGNASNIIITAEDVSIQNGGITSDGYSDGRAGDITINASASFYLGPGGFISSRPYGAGRAGDLTFMAANILLDGVSFRNDAVSSGDAGNITMTASDSLVISQSGFFNGTESSGDAGNITMTAGELTIWQSSFGSNTFSSGDAGDIYFTADELTITQSGFGTDTFASGDAGTINIVAGNFLFEESGFGASTNGTGRGGSIQITANNFTLRDAGFGSVLDIDAQDTTGGDIIINVNDTMFMERAGLGTDISGQGVAGNLTVNAHKLIMVESGVGSDTFSTSDSGILTVRADSITMTTSSLTSSAQQNSTGNSGRVDVIARSIVLDESLIRTTVKNTNSSADGGQINVQADTIVLRELDDENRRASIESQNLGNGSAGDISIIAREIDMQGGLISTAKFGSGGSSNLDILVDDLTITNGGSIFAANGTGATGVGNNVHLVAEYISLDAGSAITVSTGGEGEGGLLQVTANTLDVLEGAQISSSSLEEIGFTAQQTFAFAGEGGNSLDLITPTLPDGVQYGPAGLIIINANDINVQGIGPDGKASRITAFSQTNGNAGAIVLDAGAVELRDGGEVTVSGINGGNAGNLAIAADSIVLSNNASLRAETAAGNQGNIDIYADRYVVLNRGSQITTNATNGATGGNILITTPILLGYDNSDITANAIQGNGGNINIATRGLLGLDFRDQLTIESDITASSEFGLEGVVAIQPIVLNPEAGLAPLPSDVVDAANQIVAGCMANTAANFVVTGRGGLSIDPRQSVAEDILLHSFEVSSIGAPTKDTARLALTPERPLLQEATIWGRNAEGDVTLMTPAPVEDSKGTCLSSAQSWER</sequence>
<dbReference type="InterPro" id="IPR011050">
    <property type="entry name" value="Pectin_lyase_fold/virulence"/>
</dbReference>
<proteinExistence type="predicted"/>
<dbReference type="SUPFAM" id="SSF51126">
    <property type="entry name" value="Pectin lyase-like"/>
    <property type="match status" value="2"/>
</dbReference>
<dbReference type="Gene3D" id="2.160.20.10">
    <property type="entry name" value="Single-stranded right-handed beta-helix, Pectin lyase-like"/>
    <property type="match status" value="3"/>
</dbReference>
<name>A0ABS5Y669_9CYAN</name>
<feature type="domain" description="Filamentous haemagglutinin FhaB/tRNA nuclease CdiA-like TPS" evidence="1">
    <location>
        <begin position="8"/>
        <end position="122"/>
    </location>
</feature>
<evidence type="ECO:0000313" key="3">
    <source>
        <dbReference type="Proteomes" id="UP001196661"/>
    </source>
</evidence>
<dbReference type="InterPro" id="IPR008638">
    <property type="entry name" value="FhaB/CdiA-like_TPS"/>
</dbReference>
<dbReference type="RefSeq" id="WP_215619226.1">
    <property type="nucleotide sequence ID" value="NZ_JADOER010000012.1"/>
</dbReference>
<comment type="caution">
    <text evidence="2">The sequence shown here is derived from an EMBL/GenBank/DDBJ whole genome shotgun (WGS) entry which is preliminary data.</text>
</comment>
<dbReference type="SMART" id="SM00912">
    <property type="entry name" value="Haemagg_act"/>
    <property type="match status" value="1"/>
</dbReference>
<gene>
    <name evidence="2" type="ORF">IXB28_14065</name>
</gene>
<keyword evidence="3" id="KW-1185">Reference proteome</keyword>
<reference evidence="2 3" key="1">
    <citation type="journal article" date="2021" name="Mar. Drugs">
        <title>Genome Reduction and Secondary Metabolism of the Marine Sponge-Associated Cyanobacterium Leptothoe.</title>
        <authorList>
            <person name="Konstantinou D."/>
            <person name="Popin R.V."/>
            <person name="Fewer D.P."/>
            <person name="Sivonen K."/>
            <person name="Gkelis S."/>
        </authorList>
    </citation>
    <scope>NUCLEOTIDE SEQUENCE [LARGE SCALE GENOMIC DNA]</scope>
    <source>
        <strain evidence="2 3">TAU-MAC 1615</strain>
    </source>
</reference>
<dbReference type="Proteomes" id="UP001196661">
    <property type="component" value="Unassembled WGS sequence"/>
</dbReference>
<protein>
    <submittedName>
        <fullName evidence="2">Filamentous hemagglutinin N-terminal domain-containing protein</fullName>
    </submittedName>
</protein>
<evidence type="ECO:0000313" key="2">
    <source>
        <dbReference type="EMBL" id="MBT9313338.1"/>
    </source>
</evidence>
<dbReference type="NCBIfam" id="TIGR01901">
    <property type="entry name" value="adhes_NPXG"/>
    <property type="match status" value="1"/>
</dbReference>
<evidence type="ECO:0000259" key="1">
    <source>
        <dbReference type="SMART" id="SM00912"/>
    </source>
</evidence>
<dbReference type="EMBL" id="JADOER010000012">
    <property type="protein sequence ID" value="MBT9313338.1"/>
    <property type="molecule type" value="Genomic_DNA"/>
</dbReference>
<accession>A0ABS5Y669</accession>
<dbReference type="Pfam" id="PF05860">
    <property type="entry name" value="TPS"/>
    <property type="match status" value="1"/>
</dbReference>